<dbReference type="InterPro" id="IPR013120">
    <property type="entry name" value="FAR_NAD-bd"/>
</dbReference>
<dbReference type="InterPro" id="IPR051414">
    <property type="entry name" value="Adenylate-forming_Reductase"/>
</dbReference>
<evidence type="ECO:0000256" key="1">
    <source>
        <dbReference type="ARBA" id="ARBA00022450"/>
    </source>
</evidence>
<evidence type="ECO:0000313" key="7">
    <source>
        <dbReference type="Proteomes" id="UP000469559"/>
    </source>
</evidence>
<dbReference type="Gene3D" id="3.40.50.720">
    <property type="entry name" value="NAD(P)-binding Rossmann-like Domain"/>
    <property type="match status" value="1"/>
</dbReference>
<gene>
    <name evidence="6" type="primary">FUB8_4</name>
    <name evidence="6" type="ORF">LARI1_G002434</name>
</gene>
<dbReference type="Pfam" id="PF07993">
    <property type="entry name" value="NAD_binding_4"/>
    <property type="match status" value="1"/>
</dbReference>
<accession>A0A8T9BJ01</accession>
<reference evidence="6 7" key="1">
    <citation type="submission" date="2018-05" db="EMBL/GenBank/DDBJ databases">
        <title>Whole genome sequencing for identification of molecular markers to develop diagnostic detection tools for the regulated plant pathogen Lachnellula willkommii.</title>
        <authorList>
            <person name="Giroux E."/>
            <person name="Bilodeau G."/>
        </authorList>
    </citation>
    <scope>NUCLEOTIDE SEQUENCE [LARGE SCALE GENOMIC DNA]</scope>
    <source>
        <strain evidence="6 7">CBS 203.66</strain>
    </source>
</reference>
<evidence type="ECO:0000259" key="5">
    <source>
        <dbReference type="Pfam" id="PF07993"/>
    </source>
</evidence>
<evidence type="ECO:0000259" key="4">
    <source>
        <dbReference type="Pfam" id="PF00550"/>
    </source>
</evidence>
<dbReference type="Gene3D" id="1.10.1200.10">
    <property type="entry name" value="ACP-like"/>
    <property type="match status" value="1"/>
</dbReference>
<feature type="domain" description="Carrier" evidence="4">
    <location>
        <begin position="575"/>
        <end position="622"/>
    </location>
</feature>
<evidence type="ECO:0000256" key="2">
    <source>
        <dbReference type="ARBA" id="ARBA00022553"/>
    </source>
</evidence>
<dbReference type="Pfam" id="PF00501">
    <property type="entry name" value="AMP-binding"/>
    <property type="match status" value="1"/>
</dbReference>
<dbReference type="PANTHER" id="PTHR43439:SF2">
    <property type="entry name" value="ENZYME, PUTATIVE (JCVI)-RELATED"/>
    <property type="match status" value="1"/>
</dbReference>
<dbReference type="InterPro" id="IPR000873">
    <property type="entry name" value="AMP-dep_synth/lig_dom"/>
</dbReference>
<dbReference type="Pfam" id="PF23562">
    <property type="entry name" value="AMP-binding_C_3"/>
    <property type="match status" value="1"/>
</dbReference>
<dbReference type="AlphaFoldDB" id="A0A8T9BJ01"/>
<keyword evidence="7" id="KW-1185">Reference proteome</keyword>
<keyword evidence="1" id="KW-0596">Phosphopantetheine</keyword>
<dbReference type="InterPro" id="IPR036736">
    <property type="entry name" value="ACP-like_sf"/>
</dbReference>
<dbReference type="Gene3D" id="3.40.50.12780">
    <property type="entry name" value="N-terminal domain of ligase-like"/>
    <property type="match status" value="1"/>
</dbReference>
<keyword evidence="2" id="KW-0597">Phosphoprotein</keyword>
<dbReference type="Proteomes" id="UP000469559">
    <property type="component" value="Unassembled WGS sequence"/>
</dbReference>
<dbReference type="Pfam" id="PF00550">
    <property type="entry name" value="PP-binding"/>
    <property type="match status" value="1"/>
</dbReference>
<dbReference type="InterPro" id="IPR042099">
    <property type="entry name" value="ANL_N_sf"/>
</dbReference>
<proteinExistence type="predicted"/>
<protein>
    <submittedName>
        <fullName evidence="6">Non-canonical non-ribosomal peptide synthetase FUB8</fullName>
    </submittedName>
</protein>
<dbReference type="SUPFAM" id="SSF51735">
    <property type="entry name" value="NAD(P)-binding Rossmann-fold domains"/>
    <property type="match status" value="1"/>
</dbReference>
<feature type="domain" description="Thioester reductase (TE)" evidence="5">
    <location>
        <begin position="678"/>
        <end position="919"/>
    </location>
</feature>
<dbReference type="EMBL" id="QGMF01000089">
    <property type="protein sequence ID" value="TVY19745.1"/>
    <property type="molecule type" value="Genomic_DNA"/>
</dbReference>
<dbReference type="OrthoDB" id="429813at2759"/>
<dbReference type="SUPFAM" id="SSF56801">
    <property type="entry name" value="Acetyl-CoA synthetase-like"/>
    <property type="match status" value="1"/>
</dbReference>
<comment type="caution">
    <text evidence="6">The sequence shown here is derived from an EMBL/GenBank/DDBJ whole genome shotgun (WGS) entry which is preliminary data.</text>
</comment>
<evidence type="ECO:0000259" key="3">
    <source>
        <dbReference type="Pfam" id="PF00501"/>
    </source>
</evidence>
<name>A0A8T9BJ01_9HELO</name>
<dbReference type="PANTHER" id="PTHR43439">
    <property type="entry name" value="PHENYLACETATE-COENZYME A LIGASE"/>
    <property type="match status" value="1"/>
</dbReference>
<evidence type="ECO:0000313" key="6">
    <source>
        <dbReference type="EMBL" id="TVY19745.1"/>
    </source>
</evidence>
<feature type="domain" description="AMP-dependent synthetase/ligase" evidence="3">
    <location>
        <begin position="35"/>
        <end position="348"/>
    </location>
</feature>
<organism evidence="6 7">
    <name type="scientific">Lachnellula arida</name>
    <dbReference type="NCBI Taxonomy" id="1316785"/>
    <lineage>
        <taxon>Eukaryota</taxon>
        <taxon>Fungi</taxon>
        <taxon>Dikarya</taxon>
        <taxon>Ascomycota</taxon>
        <taxon>Pezizomycotina</taxon>
        <taxon>Leotiomycetes</taxon>
        <taxon>Helotiales</taxon>
        <taxon>Lachnaceae</taxon>
        <taxon>Lachnellula</taxon>
    </lineage>
</organism>
<dbReference type="InterPro" id="IPR009081">
    <property type="entry name" value="PP-bd_ACP"/>
</dbReference>
<sequence length="1067" mass="119040">MTSSNEHPLGYGKRLVPHIIDDRARESPGQLFAAFPKSSRIEDGFQNVTYGQFANAINACAWWIEQEIGKGVDFQTLAYIGPSDLRYAILTVGALKTGHKAFFPSPRNSIGAHLSLLESSRCDVLLTAKKCHPVVEEIVSKRSMRRIIVPELEEWISAPLALSYPFETTFDKARYEPFVALHTSGSTGLPKLVVIPHGTVASIDAWQLLPSEGASPTIIQSFQGIRMFVPFPPFHAAGLYIMLPLAVFCNITIILPPAAPLTAELADSIHVHGNVEGTILPTSVLSDIIKDTELYNNLQKLKFVAFGGAPLSKEVGDAVKVKSWPVNWLGATELCFTALEKMHPDDWEYMKFNDCMGVDFRYHGEDLYEMFIVRDKALDLYQGIFCTFPHLQEYSMKDLYSKHPTKEGFWLYRGRSDDIIVFSNGEKMNPLTVEARINSHEMVSSALVLGNGRFQSAVLVEPAKLTHDQEYRRQLLDSIWTTVEQANETAEAHGRISKSLIMFTSPDKPMLRAGKGTVQRKMTLDAYGKEIEALYSASNVDATPVADHHTLDTKDIDSLSSSLTTLIFRSTGILLEPGNDFFEKGIDSLQTINVSRQINQALKNSITNAKMIYQQPSIRRLSYTILETLNAENKIQPKGLYDVNRTDKMKQIFSSFASDLPISARPSSPTTDQLYVILTGSTGSLGTYLLAELLNTPKVARIYCLNRSPEAQQRQNAIFDAKRLSTKGLTERVQFLTCDLSQPYLGLDIPDYREVLQHATHILHNAWEVDFNLSLDSFTKVHIRGVRQLIDLSARSYKGASIFFVSSIGTIAQWNSYNEGPVPEKIVENWNISQEMGYAESKYLAERMLDEASKVADIPTTICRTGQIAGPTTEHGVWNPGEWLPTLIASSIHLQMIPESLGPMDTIDWIPVDILSRIIVDLIQEPNSTPLDITPPPSPSMTNGANGTDALSHTKAPGSRMFHAVNPSTTTWKMYLPTIERYIRTRLEVVSLDTWVDALKSSASRSEDLVANPGLKLLDFFTSLVESGKQPTLETCETIKSSPTMAEMSAVTEAWMETWMKQWDFQT</sequence>
<dbReference type="InterPro" id="IPR036291">
    <property type="entry name" value="NAD(P)-bd_dom_sf"/>
</dbReference>